<evidence type="ECO:0008006" key="8">
    <source>
        <dbReference type="Google" id="ProtNLM"/>
    </source>
</evidence>
<evidence type="ECO:0000256" key="3">
    <source>
        <dbReference type="ARBA" id="ARBA00022989"/>
    </source>
</evidence>
<dbReference type="GO" id="GO:0016020">
    <property type="term" value="C:membrane"/>
    <property type="evidence" value="ECO:0007669"/>
    <property type="project" value="InterPro"/>
</dbReference>
<evidence type="ECO:0000256" key="5">
    <source>
        <dbReference type="SAM" id="Phobius"/>
    </source>
</evidence>
<keyword evidence="7" id="KW-1185">Reference proteome</keyword>
<organism evidence="6 7">
    <name type="scientific">Umbelopsis ramanniana AG</name>
    <dbReference type="NCBI Taxonomy" id="1314678"/>
    <lineage>
        <taxon>Eukaryota</taxon>
        <taxon>Fungi</taxon>
        <taxon>Fungi incertae sedis</taxon>
        <taxon>Mucoromycota</taxon>
        <taxon>Mucoromycotina</taxon>
        <taxon>Umbelopsidomycetes</taxon>
        <taxon>Umbelopsidales</taxon>
        <taxon>Umbelopsidaceae</taxon>
        <taxon>Umbelopsis</taxon>
    </lineage>
</organism>
<feature type="transmembrane region" description="Helical" evidence="5">
    <location>
        <begin position="180"/>
        <end position="200"/>
    </location>
</feature>
<protein>
    <recommendedName>
        <fullName evidence="8">FAR-17a/AIG1-like protein</fullName>
    </recommendedName>
</protein>
<dbReference type="Pfam" id="PF04750">
    <property type="entry name" value="Far-17a_AIG1"/>
    <property type="match status" value="1"/>
</dbReference>
<proteinExistence type="predicted"/>
<comment type="subcellular location">
    <subcellularLocation>
        <location evidence="1">Endomembrane system</location>
        <topology evidence="1">Multi-pass membrane protein</topology>
    </subcellularLocation>
</comment>
<dbReference type="RefSeq" id="XP_051447286.1">
    <property type="nucleotide sequence ID" value="XM_051586880.1"/>
</dbReference>
<feature type="transmembrane region" description="Helical" evidence="5">
    <location>
        <begin position="143"/>
        <end position="160"/>
    </location>
</feature>
<dbReference type="GeneID" id="75912228"/>
<evidence type="ECO:0000313" key="6">
    <source>
        <dbReference type="EMBL" id="KAI8582282.1"/>
    </source>
</evidence>
<dbReference type="PANTHER" id="PTHR10989:SF16">
    <property type="entry name" value="AT02829P-RELATED"/>
    <property type="match status" value="1"/>
</dbReference>
<evidence type="ECO:0000256" key="2">
    <source>
        <dbReference type="ARBA" id="ARBA00022692"/>
    </source>
</evidence>
<dbReference type="AlphaFoldDB" id="A0AAD5EFA6"/>
<evidence type="ECO:0000313" key="7">
    <source>
        <dbReference type="Proteomes" id="UP001206595"/>
    </source>
</evidence>
<reference evidence="6" key="1">
    <citation type="submission" date="2021-06" db="EMBL/GenBank/DDBJ databases">
        <authorList>
            <consortium name="DOE Joint Genome Institute"/>
            <person name="Mondo S.J."/>
            <person name="Amses K.R."/>
            <person name="Simmons D.R."/>
            <person name="Longcore J.E."/>
            <person name="Seto K."/>
            <person name="Alves G.H."/>
            <person name="Bonds A.E."/>
            <person name="Quandt C.A."/>
            <person name="Davis W.J."/>
            <person name="Chang Y."/>
            <person name="Letcher P.M."/>
            <person name="Powell M.J."/>
            <person name="Kuo A."/>
            <person name="Labutti K."/>
            <person name="Pangilinan J."/>
            <person name="Andreopoulos W."/>
            <person name="Tritt A."/>
            <person name="Riley R."/>
            <person name="Hundley H."/>
            <person name="Johnson J."/>
            <person name="Lipzen A."/>
            <person name="Barry K."/>
            <person name="Berbee M.L."/>
            <person name="Buchler N.E."/>
            <person name="Grigoriev I.V."/>
            <person name="Spatafora J.W."/>
            <person name="Stajich J.E."/>
            <person name="James T.Y."/>
        </authorList>
    </citation>
    <scope>NUCLEOTIDE SEQUENCE</scope>
    <source>
        <strain evidence="6">AG</strain>
    </source>
</reference>
<dbReference type="EMBL" id="MU620901">
    <property type="protein sequence ID" value="KAI8582282.1"/>
    <property type="molecule type" value="Genomic_DNA"/>
</dbReference>
<reference evidence="6" key="2">
    <citation type="journal article" date="2022" name="Proc. Natl. Acad. Sci. U.S.A.">
        <title>Diploid-dominant life cycles characterize the early evolution of Fungi.</title>
        <authorList>
            <person name="Amses K.R."/>
            <person name="Simmons D.R."/>
            <person name="Longcore J.E."/>
            <person name="Mondo S.J."/>
            <person name="Seto K."/>
            <person name="Jeronimo G.H."/>
            <person name="Bonds A.E."/>
            <person name="Quandt C.A."/>
            <person name="Davis W.J."/>
            <person name="Chang Y."/>
            <person name="Federici B.A."/>
            <person name="Kuo A."/>
            <person name="LaButti K."/>
            <person name="Pangilinan J."/>
            <person name="Andreopoulos W."/>
            <person name="Tritt A."/>
            <person name="Riley R."/>
            <person name="Hundley H."/>
            <person name="Johnson J."/>
            <person name="Lipzen A."/>
            <person name="Barry K."/>
            <person name="Lang B.F."/>
            <person name="Cuomo C.A."/>
            <person name="Buchler N.E."/>
            <person name="Grigoriev I.V."/>
            <person name="Spatafora J.W."/>
            <person name="Stajich J.E."/>
            <person name="James T.Y."/>
        </authorList>
    </citation>
    <scope>NUCLEOTIDE SEQUENCE</scope>
    <source>
        <strain evidence="6">AG</strain>
    </source>
</reference>
<keyword evidence="2 5" id="KW-0812">Transmembrane</keyword>
<feature type="transmembrane region" description="Helical" evidence="5">
    <location>
        <begin position="39"/>
        <end position="58"/>
    </location>
</feature>
<feature type="transmembrane region" description="Helical" evidence="5">
    <location>
        <begin position="110"/>
        <end position="131"/>
    </location>
</feature>
<gene>
    <name evidence="6" type="ORF">K450DRAFT_228223</name>
</gene>
<dbReference type="PANTHER" id="PTHR10989">
    <property type="entry name" value="ANDROGEN-INDUCED PROTEIN 1-RELATED"/>
    <property type="match status" value="1"/>
</dbReference>
<evidence type="ECO:0000256" key="4">
    <source>
        <dbReference type="ARBA" id="ARBA00023136"/>
    </source>
</evidence>
<comment type="caution">
    <text evidence="6">The sequence shown here is derived from an EMBL/GenBank/DDBJ whole genome shotgun (WGS) entry which is preliminary data.</text>
</comment>
<evidence type="ECO:0000256" key="1">
    <source>
        <dbReference type="ARBA" id="ARBA00004127"/>
    </source>
</evidence>
<keyword evidence="4 5" id="KW-0472">Membrane</keyword>
<dbReference type="InterPro" id="IPR006838">
    <property type="entry name" value="ADTRP_AIG1"/>
</dbReference>
<name>A0AAD5EFA6_UMBRA</name>
<accession>A0AAD5EFA6</accession>
<keyword evidence="3 5" id="KW-1133">Transmembrane helix</keyword>
<feature type="transmembrane region" description="Helical" evidence="5">
    <location>
        <begin position="70"/>
        <end position="90"/>
    </location>
</feature>
<dbReference type="Proteomes" id="UP001206595">
    <property type="component" value="Unassembled WGS sequence"/>
</dbReference>
<sequence>MSTFIRTSLHLLGSVSNLWALYNVNRIVNPYANGFGGHFQYLTILGLTVATISFLLCLIRDFIPGFLNKVHSVIGSIAVPLEGLISVLYWGMIFLDPKLLIPADAPKIPVFVDCCLHLFPALFLWIDFLFFNVEFKRSSSHVVNIYLFTIAYYVWTSYCYSKNKYYAYPFLADMTTNGRLMFFAVSGTVCWVMYELGAYIHKSLHGQLSTKDGKKKQ</sequence>
<dbReference type="GO" id="GO:0012505">
    <property type="term" value="C:endomembrane system"/>
    <property type="evidence" value="ECO:0007669"/>
    <property type="project" value="UniProtKB-SubCell"/>
</dbReference>